<dbReference type="Proteomes" id="UP001176806">
    <property type="component" value="Unassembled WGS sequence"/>
</dbReference>
<dbReference type="EMBL" id="JAUOEL010000002">
    <property type="protein sequence ID" value="MDO5973685.1"/>
    <property type="molecule type" value="Genomic_DNA"/>
</dbReference>
<dbReference type="RefSeq" id="WP_345027333.1">
    <property type="nucleotide sequence ID" value="NZ_BAABDA010000051.1"/>
</dbReference>
<evidence type="ECO:0000313" key="1">
    <source>
        <dbReference type="EMBL" id="MDO5973685.1"/>
    </source>
</evidence>
<protein>
    <recommendedName>
        <fullName evidence="3">Right handed beta helix region</fullName>
    </recommendedName>
</protein>
<name>A0ABT8WKK7_9FLAO</name>
<comment type="caution">
    <text evidence="1">The sequence shown here is derived from an EMBL/GenBank/DDBJ whole genome shotgun (WGS) entry which is preliminary data.</text>
</comment>
<evidence type="ECO:0008006" key="3">
    <source>
        <dbReference type="Google" id="ProtNLM"/>
    </source>
</evidence>
<organism evidence="1 2">
    <name type="scientific">Flavivirga jejuensis</name>
    <dbReference type="NCBI Taxonomy" id="870487"/>
    <lineage>
        <taxon>Bacteria</taxon>
        <taxon>Pseudomonadati</taxon>
        <taxon>Bacteroidota</taxon>
        <taxon>Flavobacteriia</taxon>
        <taxon>Flavobacteriales</taxon>
        <taxon>Flavobacteriaceae</taxon>
        <taxon>Flavivirga</taxon>
    </lineage>
</organism>
<gene>
    <name evidence="1" type="ORF">Q4Q40_05770</name>
</gene>
<dbReference type="InterPro" id="IPR011050">
    <property type="entry name" value="Pectin_lyase_fold/virulence"/>
</dbReference>
<accession>A0ABT8WKK7</accession>
<keyword evidence="2" id="KW-1185">Reference proteome</keyword>
<dbReference type="SUPFAM" id="SSF51126">
    <property type="entry name" value="Pectin lyase-like"/>
    <property type="match status" value="1"/>
</dbReference>
<evidence type="ECO:0000313" key="2">
    <source>
        <dbReference type="Proteomes" id="UP001176806"/>
    </source>
</evidence>
<reference evidence="1" key="1">
    <citation type="submission" date="2023-07" db="EMBL/GenBank/DDBJ databases">
        <title>Two novel species in the genus Flavivirga.</title>
        <authorList>
            <person name="Kwon K."/>
        </authorList>
    </citation>
    <scope>NUCLEOTIDE SEQUENCE</scope>
    <source>
        <strain evidence="1">KACC 14158</strain>
    </source>
</reference>
<proteinExistence type="predicted"/>
<sequence>MNTKLRAKNLKNLSYKSCLLVVGIFISMSLKSYAQITVNSLSELLPYLDDDHVEVKLAPGVYSITASDVANGLYPKESHVGRTCKVLFLFEGNHSTYDFTGVTINVETAVFQSYGKFRVNEIQVIGNNNVLKNLTLIDVGSVYDRPKVGALNICMDGKHNRIEGFHVTSKGSYPYGYGDAFGKGGKAVIRHKKHSACLIRGESNHLKNTTFIHRTYGHCIFMQAANNPLIEGCNVEGEVRKTDDMLAETSGPAYDVEFMTVWGYKLPAGYMLSTGEAGIRAYNKGETIIDGKSYKRGTSNPTVLNCTIKYMRTGVTLAHATGKKYVEGCTVIGCENGYSLGSGDVVNCSADCAYGPVYSTTYEKDKNYNADITIIPASSPYYNGSGSVAYIGGHSHKITLRSTDEVVNKGLTIKVGGDKNSIRHLNGNFPHQNDFKASNFQLDNLTNYPLYLSLKSSNIVGESKGEVTDLGTKNHVIYKSISAKK</sequence>